<evidence type="ECO:0000256" key="2">
    <source>
        <dbReference type="ARBA" id="ARBA00010876"/>
    </source>
</evidence>
<dbReference type="VEuPathDB" id="FungiDB:RhiirFUN_008597"/>
<dbReference type="InterPro" id="IPR006224">
    <property type="entry name" value="PsdUridine_synth_RluA-like_CS"/>
</dbReference>
<keyword evidence="3" id="KW-0496">Mitochondrion</keyword>
<dbReference type="InterPro" id="IPR006145">
    <property type="entry name" value="PsdUridine_synth_RsuA/RluA"/>
</dbReference>
<evidence type="ECO:0000256" key="4">
    <source>
        <dbReference type="ARBA" id="ARBA00023235"/>
    </source>
</evidence>
<evidence type="ECO:0000256" key="6">
    <source>
        <dbReference type="ARBA" id="ARBA00037513"/>
    </source>
</evidence>
<dbReference type="EC" id="5.4.99.43" evidence="7"/>
<comment type="subcellular location">
    <subcellularLocation>
        <location evidence="1">Mitochondrion</location>
    </subcellularLocation>
</comment>
<dbReference type="GO" id="GO:0000455">
    <property type="term" value="P:enzyme-directed rRNA pseudouridine synthesis"/>
    <property type="evidence" value="ECO:0007669"/>
    <property type="project" value="TreeGrafter"/>
</dbReference>
<dbReference type="InterPro" id="IPR050188">
    <property type="entry name" value="RluA_PseudoU_synthase"/>
</dbReference>
<evidence type="ECO:0000259" key="12">
    <source>
        <dbReference type="Pfam" id="PF00849"/>
    </source>
</evidence>
<dbReference type="HOGENOM" id="CLU_1098979_0_0_1"/>
<evidence type="ECO:0000313" key="13">
    <source>
        <dbReference type="EMBL" id="ESA09890.1"/>
    </source>
</evidence>
<evidence type="ECO:0000256" key="9">
    <source>
        <dbReference type="ARBA" id="ARBA00041561"/>
    </source>
</evidence>
<evidence type="ECO:0000256" key="11">
    <source>
        <dbReference type="ARBA" id="ARBA00042700"/>
    </source>
</evidence>
<comment type="function">
    <text evidence="6">Pseudouridylate synthase responsible for the pseudouridine-2819 formation in mitochondrial 21S rRNA. May modulate the efficiency or the fidelity of the mitochondrial translation machinery.</text>
</comment>
<evidence type="ECO:0000256" key="5">
    <source>
        <dbReference type="ARBA" id="ARBA00036927"/>
    </source>
</evidence>
<name>U9TP13_RHIID</name>
<dbReference type="SUPFAM" id="SSF55120">
    <property type="entry name" value="Pseudouridine synthase"/>
    <property type="match status" value="1"/>
</dbReference>
<feature type="domain" description="Pseudouridine synthase RsuA/RluA-like" evidence="12">
    <location>
        <begin position="131"/>
        <end position="221"/>
    </location>
</feature>
<organism evidence="13">
    <name type="scientific">Rhizophagus irregularis (strain DAOM 181602 / DAOM 197198 / MUCL 43194)</name>
    <name type="common">Arbuscular mycorrhizal fungus</name>
    <name type="synonym">Glomus intraradices</name>
    <dbReference type="NCBI Taxonomy" id="747089"/>
    <lineage>
        <taxon>Eukaryota</taxon>
        <taxon>Fungi</taxon>
        <taxon>Fungi incertae sedis</taxon>
        <taxon>Mucoromycota</taxon>
        <taxon>Glomeromycotina</taxon>
        <taxon>Glomeromycetes</taxon>
        <taxon>Glomerales</taxon>
        <taxon>Glomeraceae</taxon>
        <taxon>Rhizophagus</taxon>
    </lineage>
</organism>
<dbReference type="CDD" id="cd02869">
    <property type="entry name" value="PseudoU_synth_RluA_like"/>
    <property type="match status" value="1"/>
</dbReference>
<sequence>MLKYNFCRWFSSSLISKYNFTGSLNSHFKFHEYVVNDDESDMRLDRYLHLRTNLPTSTIQKKIRKNEVKLKPLAHENEELDIRPGDVVLVRSTDLYKEAKLVRPTRLAIKSFSENEIESIRSMIVYKDDEIIVINKPQGLATQGGPKTLKHVDGLLHALQFDYPDPPRLVHRLDKNTTGALVLGRTRSAAGKLSHLFRESTIEKMYVAIVTKFLPRNLAHTKISIPIRYGGKPPFEKVTCILGKMVISLRNKF</sequence>
<dbReference type="PANTHER" id="PTHR21600:SF81">
    <property type="entry name" value="21S RRNA PSEUDOURIDINE(2819) SYNTHASE"/>
    <property type="match status" value="1"/>
</dbReference>
<dbReference type="AlphaFoldDB" id="U9TP13"/>
<dbReference type="GO" id="GO:0005739">
    <property type="term" value="C:mitochondrion"/>
    <property type="evidence" value="ECO:0007669"/>
    <property type="project" value="UniProtKB-SubCell"/>
</dbReference>
<evidence type="ECO:0000256" key="8">
    <source>
        <dbReference type="ARBA" id="ARBA00040626"/>
    </source>
</evidence>
<dbReference type="GO" id="GO:0003723">
    <property type="term" value="F:RNA binding"/>
    <property type="evidence" value="ECO:0007669"/>
    <property type="project" value="InterPro"/>
</dbReference>
<gene>
    <name evidence="13" type="ORF">GLOINDRAFT_30023</name>
</gene>
<dbReference type="eggNOG" id="KOG1919">
    <property type="taxonomic scope" value="Eukaryota"/>
</dbReference>
<evidence type="ECO:0000256" key="3">
    <source>
        <dbReference type="ARBA" id="ARBA00023128"/>
    </source>
</evidence>
<accession>U9TP13</accession>
<reference evidence="13" key="1">
    <citation type="submission" date="2013-07" db="EMBL/GenBank/DDBJ databases">
        <title>The genome of an arbuscular mycorrhizal fungus provides insights into the evolution of the oldest plant symbiosis.</title>
        <authorList>
            <consortium name="DOE Joint Genome Institute"/>
            <person name="Tisserant E."/>
            <person name="Malbreil M."/>
            <person name="Kuo A."/>
            <person name="Kohler A."/>
            <person name="Symeonidi A."/>
            <person name="Balestrini R."/>
            <person name="Charron P."/>
            <person name="Duensing N."/>
            <person name="Frei-dit-Frey N."/>
            <person name="Gianinazzi-Pearson V."/>
            <person name="Gilbert B."/>
            <person name="Handa Y."/>
            <person name="Hijri M."/>
            <person name="Kaul R."/>
            <person name="Kawaguchi M."/>
            <person name="Krajinski F."/>
            <person name="Lammers P."/>
            <person name="Lapierre D."/>
            <person name="Masclaux F.G."/>
            <person name="Murat C."/>
            <person name="Morin E."/>
            <person name="Ndikumana S."/>
            <person name="Pagni M."/>
            <person name="Petitpierre D."/>
            <person name="Requena N."/>
            <person name="Rosikiewicz P."/>
            <person name="Riley R."/>
            <person name="Saito K."/>
            <person name="San Clemente H."/>
            <person name="Shapiro H."/>
            <person name="van Tuinen D."/>
            <person name="Becard G."/>
            <person name="Bonfante P."/>
            <person name="Paszkowski U."/>
            <person name="Shachar-Hill Y."/>
            <person name="Young J.P."/>
            <person name="Sanders I.R."/>
            <person name="Henrissat B."/>
            <person name="Rensing S.A."/>
            <person name="Grigoriev I.V."/>
            <person name="Corradi N."/>
            <person name="Roux C."/>
            <person name="Martin F."/>
        </authorList>
    </citation>
    <scope>NUCLEOTIDE SEQUENCE</scope>
    <source>
        <strain evidence="13">DAOM 197198</strain>
    </source>
</reference>
<comment type="similarity">
    <text evidence="2">Belongs to the pseudouridine synthase RluA family.</text>
</comment>
<dbReference type="Pfam" id="PF00849">
    <property type="entry name" value="PseudoU_synth_2"/>
    <property type="match status" value="1"/>
</dbReference>
<dbReference type="PANTHER" id="PTHR21600">
    <property type="entry name" value="MITOCHONDRIAL RNA PSEUDOURIDINE SYNTHASE"/>
    <property type="match status" value="1"/>
</dbReference>
<evidence type="ECO:0000256" key="1">
    <source>
        <dbReference type="ARBA" id="ARBA00004173"/>
    </source>
</evidence>
<comment type="catalytic activity">
    <reaction evidence="5">
        <text>uridine(2819) in 21S rRNA = pseudouridine(2819) in 21S rRNA</text>
        <dbReference type="Rhea" id="RHEA:42556"/>
        <dbReference type="Rhea" id="RHEA-COMP:10113"/>
        <dbReference type="Rhea" id="RHEA-COMP:10114"/>
        <dbReference type="ChEBI" id="CHEBI:65314"/>
        <dbReference type="ChEBI" id="CHEBI:65315"/>
        <dbReference type="EC" id="5.4.99.43"/>
    </reaction>
</comment>
<evidence type="ECO:0000256" key="7">
    <source>
        <dbReference type="ARBA" id="ARBA00038947"/>
    </source>
</evidence>
<proteinExistence type="inferred from homology"/>
<dbReference type="EMBL" id="KI287627">
    <property type="protein sequence ID" value="ESA09890.1"/>
    <property type="molecule type" value="Genomic_DNA"/>
</dbReference>
<dbReference type="InterPro" id="IPR020103">
    <property type="entry name" value="PsdUridine_synth_cat_dom_sf"/>
</dbReference>
<keyword evidence="4" id="KW-0413">Isomerase</keyword>
<dbReference type="PROSITE" id="PS01129">
    <property type="entry name" value="PSI_RLU"/>
    <property type="match status" value="1"/>
</dbReference>
<dbReference type="GO" id="GO:0160143">
    <property type="term" value="F:21S rRNA pseudouridine(2819) synthase activity"/>
    <property type="evidence" value="ECO:0007669"/>
    <property type="project" value="UniProtKB-EC"/>
</dbReference>
<protein>
    <recommendedName>
        <fullName evidence="8">21S rRNA pseudouridine(2819) synthase</fullName>
        <ecNumber evidence="7">5.4.99.43</ecNumber>
    </recommendedName>
    <alternativeName>
        <fullName evidence="10">Pseudouridine synthase 5</fullName>
    </alternativeName>
    <alternativeName>
        <fullName evidence="9">Pseudouridylate synthase PUS5</fullName>
    </alternativeName>
    <alternativeName>
        <fullName evidence="11">Uracil hydrolyase PUS5</fullName>
    </alternativeName>
</protein>
<dbReference type="Gene3D" id="3.30.2350.10">
    <property type="entry name" value="Pseudouridine synthase"/>
    <property type="match status" value="1"/>
</dbReference>
<evidence type="ECO:0000256" key="10">
    <source>
        <dbReference type="ARBA" id="ARBA00041978"/>
    </source>
</evidence>